<organism evidence="7 8">
    <name type="scientific">Nesidiocoris tenuis</name>
    <dbReference type="NCBI Taxonomy" id="355587"/>
    <lineage>
        <taxon>Eukaryota</taxon>
        <taxon>Metazoa</taxon>
        <taxon>Ecdysozoa</taxon>
        <taxon>Arthropoda</taxon>
        <taxon>Hexapoda</taxon>
        <taxon>Insecta</taxon>
        <taxon>Pterygota</taxon>
        <taxon>Neoptera</taxon>
        <taxon>Paraneoptera</taxon>
        <taxon>Hemiptera</taxon>
        <taxon>Heteroptera</taxon>
        <taxon>Panheteroptera</taxon>
        <taxon>Cimicomorpha</taxon>
        <taxon>Miridae</taxon>
        <taxon>Dicyphina</taxon>
        <taxon>Nesidiocoris</taxon>
    </lineage>
</organism>
<gene>
    <name evidence="7" type="ORF">NTEN_LOCUS3663</name>
</gene>
<evidence type="ECO:0000256" key="5">
    <source>
        <dbReference type="ARBA" id="ARBA00023027"/>
    </source>
</evidence>
<sequence>MNFRFEEIVQEYDVQYIVHKTRYDKTRISLQARVRMVIAYLFSQLVLWARNRQGGLLVLGSANVDESLRGYLTKYDCSSADVNPIGGISKIDLRSFLAFAKDK</sequence>
<dbReference type="Proteomes" id="UP000479000">
    <property type="component" value="Unassembled WGS sequence"/>
</dbReference>
<dbReference type="EMBL" id="CADCXU010005728">
    <property type="protein sequence ID" value="CAA9997358.1"/>
    <property type="molecule type" value="Genomic_DNA"/>
</dbReference>
<dbReference type="InterPro" id="IPR003694">
    <property type="entry name" value="NAD_synthase"/>
</dbReference>
<keyword evidence="4" id="KW-0067">ATP-binding</keyword>
<evidence type="ECO:0000259" key="6">
    <source>
        <dbReference type="Pfam" id="PF02540"/>
    </source>
</evidence>
<evidence type="ECO:0000256" key="4">
    <source>
        <dbReference type="ARBA" id="ARBA00022840"/>
    </source>
</evidence>
<proteinExistence type="predicted"/>
<dbReference type="PANTHER" id="PTHR23090">
    <property type="entry name" value="NH 3 /GLUTAMINE-DEPENDENT NAD + SYNTHETASE"/>
    <property type="match status" value="1"/>
</dbReference>
<dbReference type="OrthoDB" id="2020662at2759"/>
<dbReference type="InterPro" id="IPR022310">
    <property type="entry name" value="NAD/GMP_synthase"/>
</dbReference>
<dbReference type="UniPathway" id="UPA00253"/>
<evidence type="ECO:0000313" key="7">
    <source>
        <dbReference type="EMBL" id="CAA9997358.1"/>
    </source>
</evidence>
<feature type="domain" description="NAD/GMP synthase" evidence="6">
    <location>
        <begin position="6"/>
        <end position="95"/>
    </location>
</feature>
<reference evidence="7 8" key="1">
    <citation type="submission" date="2020-02" db="EMBL/GenBank/DDBJ databases">
        <authorList>
            <person name="Ferguson B K."/>
        </authorList>
    </citation>
    <scope>NUCLEOTIDE SEQUENCE [LARGE SCALE GENOMIC DNA]</scope>
</reference>
<dbReference type="PANTHER" id="PTHR23090:SF9">
    <property type="entry name" value="GLUTAMINE-DEPENDENT NAD(+) SYNTHETASE"/>
    <property type="match status" value="1"/>
</dbReference>
<keyword evidence="3" id="KW-0547">Nucleotide-binding</keyword>
<dbReference type="GO" id="GO:0005737">
    <property type="term" value="C:cytoplasm"/>
    <property type="evidence" value="ECO:0007669"/>
    <property type="project" value="InterPro"/>
</dbReference>
<dbReference type="GO" id="GO:0009435">
    <property type="term" value="P:NAD+ biosynthetic process"/>
    <property type="evidence" value="ECO:0007669"/>
    <property type="project" value="UniProtKB-UniPathway"/>
</dbReference>
<dbReference type="InterPro" id="IPR014729">
    <property type="entry name" value="Rossmann-like_a/b/a_fold"/>
</dbReference>
<evidence type="ECO:0000256" key="1">
    <source>
        <dbReference type="ARBA" id="ARBA00004790"/>
    </source>
</evidence>
<accession>A0A6H5G3S2</accession>
<dbReference type="GO" id="GO:0003952">
    <property type="term" value="F:NAD+ synthase (glutamine-hydrolyzing) activity"/>
    <property type="evidence" value="ECO:0007669"/>
    <property type="project" value="InterPro"/>
</dbReference>
<evidence type="ECO:0000256" key="2">
    <source>
        <dbReference type="ARBA" id="ARBA00022598"/>
    </source>
</evidence>
<dbReference type="GO" id="GO:0004359">
    <property type="term" value="F:glutaminase activity"/>
    <property type="evidence" value="ECO:0007669"/>
    <property type="project" value="InterPro"/>
</dbReference>
<comment type="pathway">
    <text evidence="1">Cofactor biosynthesis; NAD(+) biosynthesis.</text>
</comment>
<protein>
    <recommendedName>
        <fullName evidence="6">NAD/GMP synthase domain-containing protein</fullName>
    </recommendedName>
</protein>
<evidence type="ECO:0000313" key="8">
    <source>
        <dbReference type="Proteomes" id="UP000479000"/>
    </source>
</evidence>
<dbReference type="SUPFAM" id="SSF52402">
    <property type="entry name" value="Adenine nucleotide alpha hydrolases-like"/>
    <property type="match status" value="1"/>
</dbReference>
<keyword evidence="5" id="KW-0520">NAD</keyword>
<name>A0A6H5G3S2_9HEMI</name>
<dbReference type="Gene3D" id="3.40.50.620">
    <property type="entry name" value="HUPs"/>
    <property type="match status" value="1"/>
</dbReference>
<keyword evidence="8" id="KW-1185">Reference proteome</keyword>
<dbReference type="GO" id="GO:0005524">
    <property type="term" value="F:ATP binding"/>
    <property type="evidence" value="ECO:0007669"/>
    <property type="project" value="UniProtKB-KW"/>
</dbReference>
<dbReference type="Pfam" id="PF02540">
    <property type="entry name" value="NAD_synthase"/>
    <property type="match status" value="1"/>
</dbReference>
<keyword evidence="2" id="KW-0436">Ligase</keyword>
<evidence type="ECO:0000256" key="3">
    <source>
        <dbReference type="ARBA" id="ARBA00022741"/>
    </source>
</evidence>
<dbReference type="AlphaFoldDB" id="A0A6H5G3S2"/>